<dbReference type="PANTHER" id="PTHR30146:SF151">
    <property type="entry name" value="HTH-TYPE TRANSCRIPTIONAL REPRESSOR CYTR"/>
    <property type="match status" value="1"/>
</dbReference>
<dbReference type="PROSITE" id="PS00356">
    <property type="entry name" value="HTH_LACI_1"/>
    <property type="match status" value="1"/>
</dbReference>
<dbReference type="Gene3D" id="1.10.260.40">
    <property type="entry name" value="lambda repressor-like DNA-binding domains"/>
    <property type="match status" value="1"/>
</dbReference>
<proteinExistence type="predicted"/>
<organism evidence="6 7">
    <name type="scientific">Sphingomonas oligophenolica</name>
    <dbReference type="NCBI Taxonomy" id="301154"/>
    <lineage>
        <taxon>Bacteria</taxon>
        <taxon>Pseudomonadati</taxon>
        <taxon>Pseudomonadota</taxon>
        <taxon>Alphaproteobacteria</taxon>
        <taxon>Sphingomonadales</taxon>
        <taxon>Sphingomonadaceae</taxon>
        <taxon>Sphingomonas</taxon>
    </lineage>
</organism>
<dbReference type="SMART" id="SM00354">
    <property type="entry name" value="HTH_LACI"/>
    <property type="match status" value="1"/>
</dbReference>
<gene>
    <name evidence="6" type="ORF">ABC974_04505</name>
</gene>
<dbReference type="InterPro" id="IPR010982">
    <property type="entry name" value="Lambda_DNA-bd_dom_sf"/>
</dbReference>
<dbReference type="SUPFAM" id="SSF53822">
    <property type="entry name" value="Periplasmic binding protein-like I"/>
    <property type="match status" value="1"/>
</dbReference>
<sequence length="335" mass="35487">MAHATIRDVARAAKVSIATVSRALNGHSNVRANVREHVQAVATALGYVPHTGARSLSLAKTNAIGVMLPDLHGEFYSEALRGIDGEASARGLQLLLSNMHGDQRGAESLRFMRGRVDALIIMAPDIDPERLLAHLPASLPTVLISCPDMAADHPQFRIDNTAAADAMVEHLIAAGRRRIVHLSGPRGNRDAEERIAGYCAAMTRHGLSPRILTGNFDEESGTATAHALIGEAERADALFAANDMMAIGALVAFHRAGLAVPEDIAVAGFDDIPLARLVTPALTTMRVGIAEIGAEAVSRVAAILDGGDDTEIRWVVPQLVPRASTLADTREFPPA</sequence>
<evidence type="ECO:0000256" key="3">
    <source>
        <dbReference type="ARBA" id="ARBA00023125"/>
    </source>
</evidence>
<reference evidence="6 7" key="1">
    <citation type="submission" date="2024-05" db="EMBL/GenBank/DDBJ databases">
        <authorList>
            <person name="Liu Q."/>
            <person name="Xin Y.-H."/>
        </authorList>
    </citation>
    <scope>NUCLEOTIDE SEQUENCE [LARGE SCALE GENOMIC DNA]</scope>
    <source>
        <strain evidence="6 7">CGMCC 1.10181</strain>
    </source>
</reference>
<dbReference type="EMBL" id="JBDIME010000002">
    <property type="protein sequence ID" value="MEN2788879.1"/>
    <property type="molecule type" value="Genomic_DNA"/>
</dbReference>
<dbReference type="InterPro" id="IPR028082">
    <property type="entry name" value="Peripla_BP_I"/>
</dbReference>
<dbReference type="CDD" id="cd01392">
    <property type="entry name" value="HTH_LacI"/>
    <property type="match status" value="1"/>
</dbReference>
<evidence type="ECO:0000256" key="1">
    <source>
        <dbReference type="ARBA" id="ARBA00022491"/>
    </source>
</evidence>
<dbReference type="Pfam" id="PF13377">
    <property type="entry name" value="Peripla_BP_3"/>
    <property type="match status" value="1"/>
</dbReference>
<dbReference type="SUPFAM" id="SSF47413">
    <property type="entry name" value="lambda repressor-like DNA-binding domains"/>
    <property type="match status" value="1"/>
</dbReference>
<dbReference type="Proteomes" id="UP001419910">
    <property type="component" value="Unassembled WGS sequence"/>
</dbReference>
<dbReference type="RefSeq" id="WP_343890880.1">
    <property type="nucleotide sequence ID" value="NZ_BAAAEH010000035.1"/>
</dbReference>
<accession>A0ABU9XZ90</accession>
<keyword evidence="7" id="KW-1185">Reference proteome</keyword>
<keyword evidence="4" id="KW-0804">Transcription</keyword>
<evidence type="ECO:0000313" key="7">
    <source>
        <dbReference type="Proteomes" id="UP001419910"/>
    </source>
</evidence>
<evidence type="ECO:0000313" key="6">
    <source>
        <dbReference type="EMBL" id="MEN2788879.1"/>
    </source>
</evidence>
<keyword evidence="2" id="KW-0805">Transcription regulation</keyword>
<protein>
    <submittedName>
        <fullName evidence="6">LacI family DNA-binding transcriptional regulator</fullName>
    </submittedName>
</protein>
<dbReference type="PANTHER" id="PTHR30146">
    <property type="entry name" value="LACI-RELATED TRANSCRIPTIONAL REPRESSOR"/>
    <property type="match status" value="1"/>
</dbReference>
<dbReference type="GO" id="GO:0003677">
    <property type="term" value="F:DNA binding"/>
    <property type="evidence" value="ECO:0007669"/>
    <property type="project" value="UniProtKB-KW"/>
</dbReference>
<dbReference type="Gene3D" id="3.40.50.2300">
    <property type="match status" value="2"/>
</dbReference>
<keyword evidence="3 6" id="KW-0238">DNA-binding</keyword>
<comment type="caution">
    <text evidence="6">The sequence shown here is derived from an EMBL/GenBank/DDBJ whole genome shotgun (WGS) entry which is preliminary data.</text>
</comment>
<evidence type="ECO:0000259" key="5">
    <source>
        <dbReference type="PROSITE" id="PS50932"/>
    </source>
</evidence>
<evidence type="ECO:0000256" key="4">
    <source>
        <dbReference type="ARBA" id="ARBA00023163"/>
    </source>
</evidence>
<dbReference type="PRINTS" id="PR00036">
    <property type="entry name" value="HTHLACI"/>
</dbReference>
<dbReference type="PROSITE" id="PS50932">
    <property type="entry name" value="HTH_LACI_2"/>
    <property type="match status" value="1"/>
</dbReference>
<feature type="domain" description="HTH lacI-type" evidence="5">
    <location>
        <begin position="4"/>
        <end position="58"/>
    </location>
</feature>
<name>A0ABU9XZ90_9SPHN</name>
<evidence type="ECO:0000256" key="2">
    <source>
        <dbReference type="ARBA" id="ARBA00023015"/>
    </source>
</evidence>
<dbReference type="InterPro" id="IPR046335">
    <property type="entry name" value="LacI/GalR-like_sensor"/>
</dbReference>
<keyword evidence="1" id="KW-0678">Repressor</keyword>
<dbReference type="Pfam" id="PF00356">
    <property type="entry name" value="LacI"/>
    <property type="match status" value="1"/>
</dbReference>
<dbReference type="CDD" id="cd06267">
    <property type="entry name" value="PBP1_LacI_sugar_binding-like"/>
    <property type="match status" value="1"/>
</dbReference>
<dbReference type="InterPro" id="IPR000843">
    <property type="entry name" value="HTH_LacI"/>
</dbReference>